<dbReference type="FunFam" id="3.40.50.300:FF:000221">
    <property type="entry name" value="Multidrug ABC transporter ATP-binding protein"/>
    <property type="match status" value="1"/>
</dbReference>
<evidence type="ECO:0000256" key="9">
    <source>
        <dbReference type="ARBA" id="ARBA00023136"/>
    </source>
</evidence>
<dbReference type="InterPro" id="IPR011527">
    <property type="entry name" value="ABC1_TM_dom"/>
</dbReference>
<keyword evidence="7 14" id="KW-0067">ATP-binding</keyword>
<comment type="subcellular location">
    <subcellularLocation>
        <location evidence="1">Cell inner membrane</location>
        <topology evidence="1">Multi-pass membrane protein</topology>
    </subcellularLocation>
</comment>
<organism evidence="14 15">
    <name type="scientific">Actinomadura madurae</name>
    <dbReference type="NCBI Taxonomy" id="1993"/>
    <lineage>
        <taxon>Bacteria</taxon>
        <taxon>Bacillati</taxon>
        <taxon>Actinomycetota</taxon>
        <taxon>Actinomycetes</taxon>
        <taxon>Streptosporangiales</taxon>
        <taxon>Thermomonosporaceae</taxon>
        <taxon>Actinomadura</taxon>
    </lineage>
</organism>
<keyword evidence="5 11" id="KW-0812">Transmembrane</keyword>
<dbReference type="SUPFAM" id="SSF52540">
    <property type="entry name" value="P-loop containing nucleoside triphosphate hydrolases"/>
    <property type="match status" value="1"/>
</dbReference>
<evidence type="ECO:0000256" key="5">
    <source>
        <dbReference type="ARBA" id="ARBA00022692"/>
    </source>
</evidence>
<dbReference type="GO" id="GO:0005886">
    <property type="term" value="C:plasma membrane"/>
    <property type="evidence" value="ECO:0007669"/>
    <property type="project" value="UniProtKB-SubCell"/>
</dbReference>
<dbReference type="Proteomes" id="UP000183413">
    <property type="component" value="Unassembled WGS sequence"/>
</dbReference>
<dbReference type="SMART" id="SM00382">
    <property type="entry name" value="AAA"/>
    <property type="match status" value="1"/>
</dbReference>
<dbReference type="Gene3D" id="3.40.50.300">
    <property type="entry name" value="P-loop containing nucleotide triphosphate hydrolases"/>
    <property type="match status" value="1"/>
</dbReference>
<gene>
    <name evidence="14" type="ORF">SAMN04489713_11360</name>
</gene>
<sequence>MIRRLARLIDPADRGRFRRYLAAMAGYGVLQGIAIILLVPALRPLLRGDAGDAVPWLWALAGATALACAAYYVQAMMGFTIALALLRGLHHRVGDHLAALPLGWFSTDRTGRLTHSLSQGTSMITGVPAHLLTPLVTGVVTPVTVALGMFFFDWRPALAILACSPALLVVYRWAGTLADRSAHAVDASAVESSSRVVEFARAQPVLRAFGRTAEGHRLLDEALVSQRDAGRAMIRTGVPGIAGFAIAVQGVFTLVIALGAALALSGSLAIAELIALLVMATRFTGPLIEVADLGAALRLAAHDIERIDDVLAVSPLPEPADPKSTARDGLGVEFDRVTFGYGDEPVLHEVSFTVPPRTMTALVGPSGSGKTTIARLVARFWDTGSGTVRVGGEDVRDLATDDLMGRLSLVFQDVYLFDDTIEANIRIGRPGATPDDVREAARLARVDEIVDRLPDGWDTRVGEGGAVLSGGERQRVSIARALLKNAPVVLLDEATAALDPENEAAVQDALTALTADRTLIVIAHRLQTITGADQIIVLEEGRVTQRGRHPELVETPGRYADFWHERTHAQGWRLTTTPGH</sequence>
<evidence type="ECO:0000313" key="15">
    <source>
        <dbReference type="Proteomes" id="UP000183413"/>
    </source>
</evidence>
<dbReference type="InterPro" id="IPR003439">
    <property type="entry name" value="ABC_transporter-like_ATP-bd"/>
</dbReference>
<comment type="similarity">
    <text evidence="10">Belongs to the ABC transporter superfamily. Siderophore-Fe(3+) uptake transporter (SIUT) (TC 3.A.1.21) family.</text>
</comment>
<feature type="transmembrane region" description="Helical" evidence="11">
    <location>
        <begin position="241"/>
        <end position="262"/>
    </location>
</feature>
<name>A0A1I5PA50_9ACTN</name>
<dbReference type="GO" id="GO:0140359">
    <property type="term" value="F:ABC-type transporter activity"/>
    <property type="evidence" value="ECO:0007669"/>
    <property type="project" value="InterPro"/>
</dbReference>
<evidence type="ECO:0000259" key="12">
    <source>
        <dbReference type="PROSITE" id="PS50893"/>
    </source>
</evidence>
<dbReference type="GO" id="GO:0016887">
    <property type="term" value="F:ATP hydrolysis activity"/>
    <property type="evidence" value="ECO:0007669"/>
    <property type="project" value="InterPro"/>
</dbReference>
<dbReference type="SUPFAM" id="SSF90123">
    <property type="entry name" value="ABC transporter transmembrane region"/>
    <property type="match status" value="1"/>
</dbReference>
<evidence type="ECO:0000256" key="7">
    <source>
        <dbReference type="ARBA" id="ARBA00022840"/>
    </source>
</evidence>
<keyword evidence="6" id="KW-0547">Nucleotide-binding</keyword>
<dbReference type="InterPro" id="IPR039421">
    <property type="entry name" value="Type_1_exporter"/>
</dbReference>
<evidence type="ECO:0000256" key="6">
    <source>
        <dbReference type="ARBA" id="ARBA00022741"/>
    </source>
</evidence>
<feature type="domain" description="ABC transmembrane type-1" evidence="13">
    <location>
        <begin position="21"/>
        <end position="299"/>
    </location>
</feature>
<evidence type="ECO:0000256" key="1">
    <source>
        <dbReference type="ARBA" id="ARBA00004429"/>
    </source>
</evidence>
<dbReference type="Pfam" id="PF00664">
    <property type="entry name" value="ABC_membrane"/>
    <property type="match status" value="1"/>
</dbReference>
<dbReference type="STRING" id="1993.SAMN04489713_11360"/>
<dbReference type="PROSITE" id="PS50893">
    <property type="entry name" value="ABC_TRANSPORTER_2"/>
    <property type="match status" value="1"/>
</dbReference>
<dbReference type="InterPro" id="IPR003593">
    <property type="entry name" value="AAA+_ATPase"/>
</dbReference>
<evidence type="ECO:0000256" key="11">
    <source>
        <dbReference type="SAM" id="Phobius"/>
    </source>
</evidence>
<keyword evidence="8 11" id="KW-1133">Transmembrane helix</keyword>
<evidence type="ECO:0000256" key="4">
    <source>
        <dbReference type="ARBA" id="ARBA00022519"/>
    </source>
</evidence>
<keyword evidence="4" id="KW-0997">Cell inner membrane</keyword>
<dbReference type="eggNOG" id="COG1132">
    <property type="taxonomic scope" value="Bacteria"/>
</dbReference>
<proteinExistence type="inferred from homology"/>
<dbReference type="Pfam" id="PF00005">
    <property type="entry name" value="ABC_tran"/>
    <property type="match status" value="1"/>
</dbReference>
<feature type="transmembrane region" description="Helical" evidence="11">
    <location>
        <begin position="157"/>
        <end position="174"/>
    </location>
</feature>
<evidence type="ECO:0000256" key="3">
    <source>
        <dbReference type="ARBA" id="ARBA00022475"/>
    </source>
</evidence>
<dbReference type="AlphaFoldDB" id="A0A1I5PA50"/>
<dbReference type="InterPro" id="IPR027417">
    <property type="entry name" value="P-loop_NTPase"/>
</dbReference>
<dbReference type="PANTHER" id="PTHR24221">
    <property type="entry name" value="ATP-BINDING CASSETTE SUB-FAMILY B"/>
    <property type="match status" value="1"/>
</dbReference>
<keyword evidence="2" id="KW-0813">Transport</keyword>
<dbReference type="RefSeq" id="WP_021592491.1">
    <property type="nucleotide sequence ID" value="NZ_FOVH01000013.1"/>
</dbReference>
<dbReference type="EMBL" id="FOVH01000013">
    <property type="protein sequence ID" value="SFP30988.1"/>
    <property type="molecule type" value="Genomic_DNA"/>
</dbReference>
<dbReference type="PANTHER" id="PTHR24221:SF654">
    <property type="entry name" value="ATP-BINDING CASSETTE SUB-FAMILY B MEMBER 6"/>
    <property type="match status" value="1"/>
</dbReference>
<dbReference type="GO" id="GO:0034040">
    <property type="term" value="F:ATPase-coupled lipid transmembrane transporter activity"/>
    <property type="evidence" value="ECO:0007669"/>
    <property type="project" value="TreeGrafter"/>
</dbReference>
<evidence type="ECO:0000313" key="14">
    <source>
        <dbReference type="EMBL" id="SFP30988.1"/>
    </source>
</evidence>
<keyword evidence="3" id="KW-1003">Cell membrane</keyword>
<dbReference type="FunCoup" id="A0A1I5PA50">
    <property type="interactions" value="55"/>
</dbReference>
<evidence type="ECO:0000259" key="13">
    <source>
        <dbReference type="PROSITE" id="PS50929"/>
    </source>
</evidence>
<protein>
    <submittedName>
        <fullName evidence="14">ATP-binding cassette, subfamily B</fullName>
    </submittedName>
</protein>
<dbReference type="InParanoid" id="A0A1I5PA50"/>
<dbReference type="InterPro" id="IPR036640">
    <property type="entry name" value="ABC1_TM_sf"/>
</dbReference>
<evidence type="ECO:0000256" key="10">
    <source>
        <dbReference type="ARBA" id="ARBA00023455"/>
    </source>
</evidence>
<keyword evidence="15" id="KW-1185">Reference proteome</keyword>
<feature type="transmembrane region" description="Helical" evidence="11">
    <location>
        <begin position="20"/>
        <end position="42"/>
    </location>
</feature>
<accession>A0A1I5PA50</accession>
<dbReference type="PROSITE" id="PS50929">
    <property type="entry name" value="ABC_TM1F"/>
    <property type="match status" value="1"/>
</dbReference>
<evidence type="ECO:0000256" key="8">
    <source>
        <dbReference type="ARBA" id="ARBA00022989"/>
    </source>
</evidence>
<feature type="domain" description="ABC transporter" evidence="12">
    <location>
        <begin position="332"/>
        <end position="565"/>
    </location>
</feature>
<evidence type="ECO:0000256" key="2">
    <source>
        <dbReference type="ARBA" id="ARBA00022448"/>
    </source>
</evidence>
<reference evidence="14 15" key="1">
    <citation type="submission" date="2016-10" db="EMBL/GenBank/DDBJ databases">
        <authorList>
            <person name="de Groot N.N."/>
        </authorList>
    </citation>
    <scope>NUCLEOTIDE SEQUENCE [LARGE SCALE GENOMIC DNA]</scope>
    <source>
        <strain evidence="14 15">DSM 43067</strain>
    </source>
</reference>
<dbReference type="InterPro" id="IPR017871">
    <property type="entry name" value="ABC_transporter-like_CS"/>
</dbReference>
<keyword evidence="9 11" id="KW-0472">Membrane</keyword>
<dbReference type="GO" id="GO:0005524">
    <property type="term" value="F:ATP binding"/>
    <property type="evidence" value="ECO:0007669"/>
    <property type="project" value="UniProtKB-KW"/>
</dbReference>
<feature type="transmembrane region" description="Helical" evidence="11">
    <location>
        <begin position="131"/>
        <end position="151"/>
    </location>
</feature>
<feature type="transmembrane region" description="Helical" evidence="11">
    <location>
        <begin position="57"/>
        <end position="86"/>
    </location>
</feature>
<dbReference type="PROSITE" id="PS00211">
    <property type="entry name" value="ABC_TRANSPORTER_1"/>
    <property type="match status" value="1"/>
</dbReference>
<dbReference type="Gene3D" id="1.20.1560.10">
    <property type="entry name" value="ABC transporter type 1, transmembrane domain"/>
    <property type="match status" value="1"/>
</dbReference>